<comment type="catalytic activity">
    <reaction evidence="1 9">
        <text>adenosine 3',5'-bisphosphate + H2O = AMP + phosphate</text>
        <dbReference type="Rhea" id="RHEA:10040"/>
        <dbReference type="ChEBI" id="CHEBI:15377"/>
        <dbReference type="ChEBI" id="CHEBI:43474"/>
        <dbReference type="ChEBI" id="CHEBI:58343"/>
        <dbReference type="ChEBI" id="CHEBI:456215"/>
        <dbReference type="EC" id="3.1.3.7"/>
    </reaction>
</comment>
<feature type="binding site" evidence="9">
    <location>
        <position position="217"/>
    </location>
    <ligand>
        <name>substrate</name>
    </ligand>
</feature>
<dbReference type="Gene3D" id="3.40.190.80">
    <property type="match status" value="1"/>
</dbReference>
<dbReference type="EC" id="3.1.3.7" evidence="9"/>
<evidence type="ECO:0000256" key="7">
    <source>
        <dbReference type="ARBA" id="ARBA00022842"/>
    </source>
</evidence>
<proteinExistence type="inferred from homology"/>
<dbReference type="HAMAP" id="MF_02095">
    <property type="entry name" value="CysQ"/>
    <property type="match status" value="1"/>
</dbReference>
<dbReference type="GO" id="GO:0005886">
    <property type="term" value="C:plasma membrane"/>
    <property type="evidence" value="ECO:0007669"/>
    <property type="project" value="UniProtKB-SubCell"/>
</dbReference>
<dbReference type="PROSITE" id="PS00629">
    <property type="entry name" value="IMP_1"/>
    <property type="match status" value="1"/>
</dbReference>
<evidence type="ECO:0000313" key="11">
    <source>
        <dbReference type="EMBL" id="RQP23494.1"/>
    </source>
</evidence>
<feature type="binding site" evidence="9">
    <location>
        <position position="94"/>
    </location>
    <ligand>
        <name>Mg(2+)</name>
        <dbReference type="ChEBI" id="CHEBI:18420"/>
        <label>2</label>
    </ligand>
</feature>
<evidence type="ECO:0000256" key="9">
    <source>
        <dbReference type="HAMAP-Rule" id="MF_02095"/>
    </source>
</evidence>
<dbReference type="InterPro" id="IPR020583">
    <property type="entry name" value="Inositol_monoP_metal-BS"/>
</dbReference>
<comment type="function">
    <text evidence="9">Converts adenosine-3',5'-bisphosphate (PAP) to AMP.</text>
</comment>
<evidence type="ECO:0000256" key="5">
    <source>
        <dbReference type="ARBA" id="ARBA00022723"/>
    </source>
</evidence>
<dbReference type="PANTHER" id="PTHR43028">
    <property type="entry name" value="3'(2'),5'-BISPHOSPHATE NUCLEOTIDASE 1"/>
    <property type="match status" value="1"/>
</dbReference>
<reference evidence="11 12" key="2">
    <citation type="submission" date="2018-12" db="EMBL/GenBank/DDBJ databases">
        <title>Rhizobacter gummiphilus sp. nov., a rubber-degrading bacterium isolated from the soil of a botanical garden in Japan.</title>
        <authorList>
            <person name="Shunsuke S.S."/>
        </authorList>
    </citation>
    <scope>NUCLEOTIDE SEQUENCE [LARGE SCALE GENOMIC DNA]</scope>
    <source>
        <strain evidence="11 12">S-16</strain>
    </source>
</reference>
<keyword evidence="8 9" id="KW-0472">Membrane</keyword>
<evidence type="ECO:0000256" key="8">
    <source>
        <dbReference type="ARBA" id="ARBA00023136"/>
    </source>
</evidence>
<dbReference type="PROSITE" id="PS00630">
    <property type="entry name" value="IMP_2"/>
    <property type="match status" value="1"/>
</dbReference>
<feature type="binding site" evidence="10">
    <location>
        <position position="91"/>
    </location>
    <ligand>
        <name>Mg(2+)</name>
        <dbReference type="ChEBI" id="CHEBI:18420"/>
        <label>1</label>
        <note>catalytic</note>
    </ligand>
</feature>
<evidence type="ECO:0000256" key="6">
    <source>
        <dbReference type="ARBA" id="ARBA00022801"/>
    </source>
</evidence>
<feature type="binding site" evidence="10">
    <location>
        <position position="70"/>
    </location>
    <ligand>
        <name>Mg(2+)</name>
        <dbReference type="ChEBI" id="CHEBI:18420"/>
        <label>1</label>
        <note>catalytic</note>
    </ligand>
</feature>
<dbReference type="EMBL" id="QUSW01000004">
    <property type="protein sequence ID" value="RQP23494.1"/>
    <property type="molecule type" value="Genomic_DNA"/>
</dbReference>
<feature type="binding site" evidence="10">
    <location>
        <position position="217"/>
    </location>
    <ligand>
        <name>Mg(2+)</name>
        <dbReference type="ChEBI" id="CHEBI:18420"/>
        <label>1</label>
        <note>catalytic</note>
    </ligand>
</feature>
<comment type="caution">
    <text evidence="11">The sequence shown here is derived from an EMBL/GenBank/DDBJ whole genome shotgun (WGS) entry which is preliminary data.</text>
</comment>
<feature type="binding site" evidence="10">
    <location>
        <position position="94"/>
    </location>
    <ligand>
        <name>Mg(2+)</name>
        <dbReference type="ChEBI" id="CHEBI:18420"/>
        <label>1</label>
        <note>catalytic</note>
    </ligand>
</feature>
<evidence type="ECO:0000256" key="3">
    <source>
        <dbReference type="ARBA" id="ARBA00022475"/>
    </source>
</evidence>
<name>A0A3N7HMZ0_9BURK</name>
<keyword evidence="3 9" id="KW-1003">Cell membrane</keyword>
<feature type="binding site" evidence="9">
    <location>
        <position position="93"/>
    </location>
    <ligand>
        <name>Mg(2+)</name>
        <dbReference type="ChEBI" id="CHEBI:18420"/>
        <label>1</label>
    </ligand>
</feature>
<keyword evidence="4 9" id="KW-0997">Cell inner membrane</keyword>
<keyword evidence="7 9" id="KW-0460">Magnesium</keyword>
<dbReference type="SUPFAM" id="SSF56655">
    <property type="entry name" value="Carbohydrate phosphatase"/>
    <property type="match status" value="1"/>
</dbReference>
<feature type="binding site" evidence="9">
    <location>
        <position position="217"/>
    </location>
    <ligand>
        <name>Mg(2+)</name>
        <dbReference type="ChEBI" id="CHEBI:18420"/>
        <label>2</label>
    </ligand>
</feature>
<dbReference type="NCBIfam" id="TIGR01331">
    <property type="entry name" value="bisphos_cysQ"/>
    <property type="match status" value="1"/>
</dbReference>
<sequence length="259" mass="27596">MTFTFQKHWLPQLDHIARRAGEAIMQIYRGDIHVQRKADESPVTQADVLAEEIILEGLAALAPEIPVVAEEAVAAGRVPDVSKARSFWLVDPLDGTREFVNRNGEFTVNIAFIEDGEPVAGVVFAPAIGRAFCGWVGEGASVHDAAGERSIRCRPAPPRGLTVLASRSHGDKAALAAFLADLPVHTTMEAGSSLKLCLLAEGRADLYPRFGRTMEWDIAAGQAVLAAAGGSVRTMSGAALRYGKPGFENPDFVARGLPG</sequence>
<dbReference type="GO" id="GO:0050427">
    <property type="term" value="P:3'-phosphoadenosine 5'-phosphosulfate metabolic process"/>
    <property type="evidence" value="ECO:0007669"/>
    <property type="project" value="TreeGrafter"/>
</dbReference>
<dbReference type="Pfam" id="PF00459">
    <property type="entry name" value="Inositol_P"/>
    <property type="match status" value="1"/>
</dbReference>
<feature type="binding site" evidence="10">
    <location>
        <position position="93"/>
    </location>
    <ligand>
        <name>Mg(2+)</name>
        <dbReference type="ChEBI" id="CHEBI:18420"/>
        <label>2</label>
    </ligand>
</feature>
<evidence type="ECO:0000256" key="2">
    <source>
        <dbReference type="ARBA" id="ARBA00005289"/>
    </source>
</evidence>
<evidence type="ECO:0000313" key="12">
    <source>
        <dbReference type="Proteomes" id="UP000267464"/>
    </source>
</evidence>
<accession>A0A3N7HMZ0</accession>
<dbReference type="GO" id="GO:0000103">
    <property type="term" value="P:sulfate assimilation"/>
    <property type="evidence" value="ECO:0007669"/>
    <property type="project" value="TreeGrafter"/>
</dbReference>
<dbReference type="Proteomes" id="UP000267464">
    <property type="component" value="Unassembled WGS sequence"/>
</dbReference>
<protein>
    <recommendedName>
        <fullName evidence="9">3'(2'),5'-bisphosphate nucleotidase CysQ</fullName>
        <ecNumber evidence="9">3.1.3.7</ecNumber>
    </recommendedName>
    <alternativeName>
        <fullName evidence="9">3'(2'),5-bisphosphonucleoside 3'(2')-phosphohydrolase</fullName>
    </alternativeName>
    <alternativeName>
        <fullName evidence="9">3'-phosphoadenosine 5'-phosphate phosphatase</fullName>
        <shortName evidence="9">PAP phosphatase</shortName>
    </alternativeName>
</protein>
<keyword evidence="5 9" id="KW-0479">Metal-binding</keyword>
<dbReference type="InterPro" id="IPR000760">
    <property type="entry name" value="Inositol_monophosphatase-like"/>
</dbReference>
<dbReference type="Gene3D" id="3.30.540.10">
    <property type="entry name" value="Fructose-1,6-Bisphosphatase, subunit A, domain 1"/>
    <property type="match status" value="1"/>
</dbReference>
<dbReference type="InterPro" id="IPR050725">
    <property type="entry name" value="CysQ/Inositol_MonoPase"/>
</dbReference>
<dbReference type="AlphaFoldDB" id="A0A3N7HMZ0"/>
<comment type="subcellular location">
    <subcellularLocation>
        <location evidence="9">Cell inner membrane</location>
        <topology evidence="9">Peripheral membrane protein</topology>
        <orientation evidence="9">Cytoplasmic side</orientation>
    </subcellularLocation>
</comment>
<evidence type="ECO:0000256" key="10">
    <source>
        <dbReference type="PIRSR" id="PIRSR600760-2"/>
    </source>
</evidence>
<feature type="binding site" evidence="9">
    <location>
        <position position="91"/>
    </location>
    <ligand>
        <name>Mg(2+)</name>
        <dbReference type="ChEBI" id="CHEBI:18420"/>
        <label>2</label>
    </ligand>
</feature>
<comment type="similarity">
    <text evidence="2 9">Belongs to the inositol monophosphatase superfamily. CysQ family.</text>
</comment>
<keyword evidence="12" id="KW-1185">Reference proteome</keyword>
<dbReference type="GO" id="GO:0046854">
    <property type="term" value="P:phosphatidylinositol phosphate biosynthetic process"/>
    <property type="evidence" value="ECO:0007669"/>
    <property type="project" value="InterPro"/>
</dbReference>
<dbReference type="GO" id="GO:0000287">
    <property type="term" value="F:magnesium ion binding"/>
    <property type="evidence" value="ECO:0007669"/>
    <property type="project" value="UniProtKB-UniRule"/>
</dbReference>
<dbReference type="GO" id="GO:0008441">
    <property type="term" value="F:3'(2'),5'-bisphosphate nucleotidase activity"/>
    <property type="evidence" value="ECO:0007669"/>
    <property type="project" value="UniProtKB-UniRule"/>
</dbReference>
<feature type="binding site" evidence="9">
    <location>
        <position position="70"/>
    </location>
    <ligand>
        <name>Mg(2+)</name>
        <dbReference type="ChEBI" id="CHEBI:18420"/>
        <label>1</label>
    </ligand>
</feature>
<organism evidence="11 12">
    <name type="scientific">Piscinibacter terrae</name>
    <dbReference type="NCBI Taxonomy" id="2496871"/>
    <lineage>
        <taxon>Bacteria</taxon>
        <taxon>Pseudomonadati</taxon>
        <taxon>Pseudomonadota</taxon>
        <taxon>Betaproteobacteria</taxon>
        <taxon>Burkholderiales</taxon>
        <taxon>Sphaerotilaceae</taxon>
        <taxon>Piscinibacter</taxon>
    </lineage>
</organism>
<dbReference type="InterPro" id="IPR006240">
    <property type="entry name" value="CysQ"/>
</dbReference>
<feature type="binding site" evidence="9">
    <location>
        <position position="91"/>
    </location>
    <ligand>
        <name>Mg(2+)</name>
        <dbReference type="ChEBI" id="CHEBI:18420"/>
        <label>1</label>
    </ligand>
</feature>
<comment type="cofactor">
    <cofactor evidence="9 10">
        <name>Mg(2+)</name>
        <dbReference type="ChEBI" id="CHEBI:18420"/>
    </cofactor>
</comment>
<evidence type="ECO:0000256" key="1">
    <source>
        <dbReference type="ARBA" id="ARBA00001625"/>
    </source>
</evidence>
<dbReference type="CDD" id="cd01638">
    <property type="entry name" value="CysQ"/>
    <property type="match status" value="1"/>
</dbReference>
<dbReference type="PRINTS" id="PR00377">
    <property type="entry name" value="IMPHPHTASES"/>
</dbReference>
<keyword evidence="6 9" id="KW-0378">Hydrolase</keyword>
<evidence type="ECO:0000256" key="4">
    <source>
        <dbReference type="ARBA" id="ARBA00022519"/>
    </source>
</evidence>
<feature type="binding site" evidence="9">
    <location>
        <position position="70"/>
    </location>
    <ligand>
        <name>substrate</name>
    </ligand>
</feature>
<feature type="binding site" evidence="9">
    <location>
        <begin position="93"/>
        <end position="96"/>
    </location>
    <ligand>
        <name>substrate</name>
    </ligand>
</feature>
<dbReference type="RefSeq" id="WP_124541211.1">
    <property type="nucleotide sequence ID" value="NZ_QUSW01000004.1"/>
</dbReference>
<dbReference type="InterPro" id="IPR020550">
    <property type="entry name" value="Inositol_monophosphatase_CS"/>
</dbReference>
<reference evidence="11 12" key="1">
    <citation type="submission" date="2018-08" db="EMBL/GenBank/DDBJ databases">
        <authorList>
            <person name="Khan S.A."/>
            <person name="Jeon C.O."/>
            <person name="Chun B.H."/>
            <person name="Jeong S.E."/>
        </authorList>
    </citation>
    <scope>NUCLEOTIDE SEQUENCE [LARGE SCALE GENOMIC DNA]</scope>
    <source>
        <strain evidence="11 12">S-16</strain>
    </source>
</reference>
<dbReference type="OrthoDB" id="9785695at2"/>
<dbReference type="PANTHER" id="PTHR43028:SF5">
    <property type="entry name" value="3'(2'),5'-BISPHOSPHATE NUCLEOTIDASE 1"/>
    <property type="match status" value="1"/>
</dbReference>
<gene>
    <name evidence="9 11" type="primary">cysQ</name>
    <name evidence="11" type="ORF">DZC73_15170</name>
</gene>